<reference evidence="2" key="2">
    <citation type="submission" date="2020-09" db="EMBL/GenBank/DDBJ databases">
        <authorList>
            <person name="Sun Q."/>
            <person name="Zhou Y."/>
        </authorList>
    </citation>
    <scope>NUCLEOTIDE SEQUENCE</scope>
    <source>
        <strain evidence="2">CGMCC 1.15085</strain>
    </source>
</reference>
<organism evidence="2 3">
    <name type="scientific">Flexivirga endophytica</name>
    <dbReference type="NCBI Taxonomy" id="1849103"/>
    <lineage>
        <taxon>Bacteria</taxon>
        <taxon>Bacillati</taxon>
        <taxon>Actinomycetota</taxon>
        <taxon>Actinomycetes</taxon>
        <taxon>Micrococcales</taxon>
        <taxon>Dermacoccaceae</taxon>
        <taxon>Flexivirga</taxon>
    </lineage>
</organism>
<feature type="domain" description="AB hydrolase-1" evidence="1">
    <location>
        <begin position="33"/>
        <end position="245"/>
    </location>
</feature>
<dbReference type="Pfam" id="PF00561">
    <property type="entry name" value="Abhydrolase_1"/>
    <property type="match status" value="1"/>
</dbReference>
<reference evidence="2" key="1">
    <citation type="journal article" date="2014" name="Int. J. Syst. Evol. Microbiol.">
        <title>Complete genome sequence of Corynebacterium casei LMG S-19264T (=DSM 44701T), isolated from a smear-ripened cheese.</title>
        <authorList>
            <consortium name="US DOE Joint Genome Institute (JGI-PGF)"/>
            <person name="Walter F."/>
            <person name="Albersmeier A."/>
            <person name="Kalinowski J."/>
            <person name="Ruckert C."/>
        </authorList>
    </citation>
    <scope>NUCLEOTIDE SEQUENCE</scope>
    <source>
        <strain evidence="2">CGMCC 1.15085</strain>
    </source>
</reference>
<dbReference type="Proteomes" id="UP000636793">
    <property type="component" value="Unassembled WGS sequence"/>
</dbReference>
<dbReference type="InterPro" id="IPR029058">
    <property type="entry name" value="AB_hydrolase_fold"/>
</dbReference>
<dbReference type="InterPro" id="IPR050266">
    <property type="entry name" value="AB_hydrolase_sf"/>
</dbReference>
<dbReference type="SUPFAM" id="SSF53474">
    <property type="entry name" value="alpha/beta-Hydrolases"/>
    <property type="match status" value="1"/>
</dbReference>
<dbReference type="PANTHER" id="PTHR43798">
    <property type="entry name" value="MONOACYLGLYCEROL LIPASE"/>
    <property type="match status" value="1"/>
</dbReference>
<proteinExistence type="predicted"/>
<evidence type="ECO:0000313" key="3">
    <source>
        <dbReference type="Proteomes" id="UP000636793"/>
    </source>
</evidence>
<gene>
    <name evidence="2" type="ORF">GCM10011492_30580</name>
</gene>
<dbReference type="EMBL" id="BMHI01000004">
    <property type="protein sequence ID" value="GGB37708.1"/>
    <property type="molecule type" value="Genomic_DNA"/>
</dbReference>
<name>A0A916TBW0_9MICO</name>
<dbReference type="AlphaFoldDB" id="A0A916TBW0"/>
<keyword evidence="3" id="KW-1185">Reference proteome</keyword>
<protein>
    <recommendedName>
        <fullName evidence="1">AB hydrolase-1 domain-containing protein</fullName>
    </recommendedName>
</protein>
<accession>A0A916TBW0</accession>
<dbReference type="RefSeq" id="WP_188837863.1">
    <property type="nucleotide sequence ID" value="NZ_BMHI01000004.1"/>
</dbReference>
<dbReference type="PANTHER" id="PTHR43798:SF29">
    <property type="entry name" value="AB HYDROLASE-1 DOMAIN-CONTAINING PROTEIN"/>
    <property type="match status" value="1"/>
</dbReference>
<dbReference type="GO" id="GO:0003824">
    <property type="term" value="F:catalytic activity"/>
    <property type="evidence" value="ECO:0007669"/>
    <property type="project" value="UniProtKB-ARBA"/>
</dbReference>
<dbReference type="PRINTS" id="PR00111">
    <property type="entry name" value="ABHYDROLASE"/>
</dbReference>
<evidence type="ECO:0000313" key="2">
    <source>
        <dbReference type="EMBL" id="GGB37708.1"/>
    </source>
</evidence>
<dbReference type="Gene3D" id="3.40.50.1820">
    <property type="entry name" value="alpha/beta hydrolase"/>
    <property type="match status" value="1"/>
</dbReference>
<sequence>MAAPEITLTHLAGPPDRPVVLVGPSIGTRVQRLWAATAAHLPDHRVIGWDLPGHGRSAPTEEPFSTAELAAQVLRAVDCAVGGSNRLHYAGDSFGGCVGLQLALDHPARFATMTILCSGAKIATADVWRERIALVHREGMRPIQQASPQRWFGTRIAEQPTQDSRAVVEEVADVDAFSYSLACAALAEFDVRDRLSDIQIPLLAVAGADDLVTTPDQHRGLAAQTPGARVEVLDGVAHLAPLEDPLTTAVLLEKHFREGT</sequence>
<comment type="caution">
    <text evidence="2">The sequence shown here is derived from an EMBL/GenBank/DDBJ whole genome shotgun (WGS) entry which is preliminary data.</text>
</comment>
<evidence type="ECO:0000259" key="1">
    <source>
        <dbReference type="Pfam" id="PF00561"/>
    </source>
</evidence>
<dbReference type="InterPro" id="IPR000073">
    <property type="entry name" value="AB_hydrolase_1"/>
</dbReference>